<comment type="caution">
    <text evidence="5">The sequence shown here is derived from an EMBL/GenBank/DDBJ whole genome shotgun (WGS) entry which is preliminary data.</text>
</comment>
<dbReference type="Gene3D" id="3.20.20.70">
    <property type="entry name" value="Aldolase class I"/>
    <property type="match status" value="1"/>
</dbReference>
<dbReference type="GO" id="GO:0016628">
    <property type="term" value="F:oxidoreductase activity, acting on the CH-CH group of donors, NAD or NADP as acceptor"/>
    <property type="evidence" value="ECO:0007669"/>
    <property type="project" value="UniProtKB-ARBA"/>
</dbReference>
<evidence type="ECO:0000256" key="1">
    <source>
        <dbReference type="ARBA" id="ARBA00001917"/>
    </source>
</evidence>
<comment type="similarity">
    <text evidence="2">Belongs to the NADH:flavin oxidoreductase/NADH oxidase family.</text>
</comment>
<dbReference type="Proteomes" id="UP000293433">
    <property type="component" value="Unassembled WGS sequence"/>
</dbReference>
<reference evidence="5 6" key="1">
    <citation type="submission" date="2019-02" db="EMBL/GenBank/DDBJ databases">
        <title>Genomic Encyclopedia of Type Strains, Phase IV (KMG-IV): sequencing the most valuable type-strain genomes for metagenomic binning, comparative biology and taxonomic classification.</title>
        <authorList>
            <person name="Goeker M."/>
        </authorList>
    </citation>
    <scope>NUCLEOTIDE SEQUENCE [LARGE SCALE GENOMIC DNA]</scope>
    <source>
        <strain evidence="5 6">DSM 10617</strain>
    </source>
</reference>
<dbReference type="GO" id="GO:0010181">
    <property type="term" value="F:FMN binding"/>
    <property type="evidence" value="ECO:0007669"/>
    <property type="project" value="InterPro"/>
</dbReference>
<evidence type="ECO:0000256" key="3">
    <source>
        <dbReference type="ARBA" id="ARBA00023002"/>
    </source>
</evidence>
<keyword evidence="6" id="KW-1185">Reference proteome</keyword>
<dbReference type="EMBL" id="SGWV01000010">
    <property type="protein sequence ID" value="RZS53282.1"/>
    <property type="molecule type" value="Genomic_DNA"/>
</dbReference>
<evidence type="ECO:0000313" key="6">
    <source>
        <dbReference type="Proteomes" id="UP000293433"/>
    </source>
</evidence>
<dbReference type="CDD" id="cd02933">
    <property type="entry name" value="OYE_like_FMN"/>
    <property type="match status" value="1"/>
</dbReference>
<accession>A0A4Q7LGR6</accession>
<proteinExistence type="inferred from homology"/>
<dbReference type="FunFam" id="3.20.20.70:FF:000059">
    <property type="entry name" value="N-ethylmaleimide reductase, FMN-linked"/>
    <property type="match status" value="1"/>
</dbReference>
<dbReference type="AlphaFoldDB" id="A0A4Q7LGR6"/>
<comment type="cofactor">
    <cofactor evidence="1">
        <name>FMN</name>
        <dbReference type="ChEBI" id="CHEBI:58210"/>
    </cofactor>
</comment>
<name>A0A4Q7LGR6_9BURK</name>
<dbReference type="SUPFAM" id="SSF51395">
    <property type="entry name" value="FMN-linked oxidoreductases"/>
    <property type="match status" value="1"/>
</dbReference>
<protein>
    <submittedName>
        <fullName evidence="5">N-ethylmaleimide reductase</fullName>
    </submittedName>
</protein>
<keyword evidence="3" id="KW-0560">Oxidoreductase</keyword>
<feature type="domain" description="NADH:flavin oxidoreductase/NADH oxidase N-terminal" evidence="4">
    <location>
        <begin position="33"/>
        <end position="374"/>
    </location>
</feature>
<dbReference type="Pfam" id="PF00724">
    <property type="entry name" value="Oxidored_FMN"/>
    <property type="match status" value="1"/>
</dbReference>
<organism evidence="5 6">
    <name type="scientific">Sphaerotilus mobilis</name>
    <dbReference type="NCBI Taxonomy" id="47994"/>
    <lineage>
        <taxon>Bacteria</taxon>
        <taxon>Pseudomonadati</taxon>
        <taxon>Pseudomonadota</taxon>
        <taxon>Betaproteobacteria</taxon>
        <taxon>Burkholderiales</taxon>
        <taxon>Sphaerotilaceae</taxon>
        <taxon>Sphaerotilus</taxon>
    </lineage>
</organism>
<sequence length="396" mass="42152">MLCLGGKRARATHGSMTGLPPILTLQKARMSTLFDPIAAGALQLSNRIVMAPLTRNRSPRAVPGELGVTYYRQRASAGLIVTEATAISHQGQGYADVPGLYGADQLAGWRRITDAVHAEGGRIVTQLWHVGRVSHVELQPDGGAPVAPSAIAAKTKTVLIRDGVPTFVNTSEPRALRLDELPGIVDDYRRAARAAVEEAGFDGVEIHAANGYLIDQFLKTGSNHRDDAYGGSIENRARLLLEATRAVVEAIGGDRVGIRLSPVTPANDVVDADPQPLFEHVLRALGPLGLAYIHVIEGATGGPRDIADRPFDYAAARATYRAAGGTGKWMVNNGYDRALAEQALANGADLIAFGKPFIANPDLVRRLRENAPLNEADRSTFYGGGAQGYIDYPALG</sequence>
<evidence type="ECO:0000256" key="2">
    <source>
        <dbReference type="ARBA" id="ARBA00005979"/>
    </source>
</evidence>
<dbReference type="PANTHER" id="PTHR22893">
    <property type="entry name" value="NADH OXIDOREDUCTASE-RELATED"/>
    <property type="match status" value="1"/>
</dbReference>
<dbReference type="InterPro" id="IPR001155">
    <property type="entry name" value="OxRdtase_FMN_N"/>
</dbReference>
<dbReference type="GO" id="GO:0005829">
    <property type="term" value="C:cytosol"/>
    <property type="evidence" value="ECO:0007669"/>
    <property type="project" value="UniProtKB-ARBA"/>
</dbReference>
<gene>
    <name evidence="5" type="ORF">EV685_2909</name>
</gene>
<dbReference type="PANTHER" id="PTHR22893:SF91">
    <property type="entry name" value="NADPH DEHYDROGENASE 2-RELATED"/>
    <property type="match status" value="1"/>
</dbReference>
<dbReference type="InterPro" id="IPR013785">
    <property type="entry name" value="Aldolase_TIM"/>
</dbReference>
<evidence type="ECO:0000313" key="5">
    <source>
        <dbReference type="EMBL" id="RZS53282.1"/>
    </source>
</evidence>
<evidence type="ECO:0000259" key="4">
    <source>
        <dbReference type="Pfam" id="PF00724"/>
    </source>
</evidence>
<dbReference type="InterPro" id="IPR045247">
    <property type="entry name" value="Oye-like"/>
</dbReference>